<keyword evidence="2" id="KW-1185">Reference proteome</keyword>
<dbReference type="Proteomes" id="UP000077051">
    <property type="component" value="Unassembled WGS sequence"/>
</dbReference>
<protein>
    <submittedName>
        <fullName evidence="1">Uncharacterized protein</fullName>
    </submittedName>
</protein>
<sequence>MSSRNPQRVREQADILLNNIEVITVDACVDRMFRMQEHKLTTEARMSQDLLRYLVVDNTPTSSSIIKDLINKETLKPVCKNNKASQFGARRY</sequence>
<dbReference type="EMBL" id="AMYB01000004">
    <property type="protein sequence ID" value="OAD03890.1"/>
    <property type="molecule type" value="Genomic_DNA"/>
</dbReference>
<organism evidence="1 2">
    <name type="scientific">Mucor lusitanicus CBS 277.49</name>
    <dbReference type="NCBI Taxonomy" id="747725"/>
    <lineage>
        <taxon>Eukaryota</taxon>
        <taxon>Fungi</taxon>
        <taxon>Fungi incertae sedis</taxon>
        <taxon>Mucoromycota</taxon>
        <taxon>Mucoromycotina</taxon>
        <taxon>Mucoromycetes</taxon>
        <taxon>Mucorales</taxon>
        <taxon>Mucorineae</taxon>
        <taxon>Mucoraceae</taxon>
        <taxon>Mucor</taxon>
    </lineage>
</organism>
<evidence type="ECO:0000313" key="1">
    <source>
        <dbReference type="EMBL" id="OAD03890.1"/>
    </source>
</evidence>
<evidence type="ECO:0000313" key="2">
    <source>
        <dbReference type="Proteomes" id="UP000077051"/>
    </source>
</evidence>
<accession>A0A168LS08</accession>
<reference evidence="1 2" key="1">
    <citation type="submission" date="2015-06" db="EMBL/GenBank/DDBJ databases">
        <title>Expansion of signal transduction pathways in fungi by whole-genome duplication.</title>
        <authorList>
            <consortium name="DOE Joint Genome Institute"/>
            <person name="Corrochano L.M."/>
            <person name="Kuo A."/>
            <person name="Marcet-Houben M."/>
            <person name="Polaino S."/>
            <person name="Salamov A."/>
            <person name="Villalobos J.M."/>
            <person name="Alvarez M.I."/>
            <person name="Avalos J."/>
            <person name="Benito E.P."/>
            <person name="Benoit I."/>
            <person name="Burger G."/>
            <person name="Camino L.P."/>
            <person name="Canovas D."/>
            <person name="Cerda-Olmedo E."/>
            <person name="Cheng J.-F."/>
            <person name="Dominguez A."/>
            <person name="Elias M."/>
            <person name="Eslava A.P."/>
            <person name="Glaser F."/>
            <person name="Grimwood J."/>
            <person name="Gutierrez G."/>
            <person name="Heitman J."/>
            <person name="Henrissat B."/>
            <person name="Iturriaga E.A."/>
            <person name="Lang B.F."/>
            <person name="Lavin J.L."/>
            <person name="Lee S."/>
            <person name="Li W."/>
            <person name="Lindquist E."/>
            <person name="Lopez-Garcia S."/>
            <person name="Luque E.M."/>
            <person name="Marcos A.T."/>
            <person name="Martin J."/>
            <person name="Mccluskey K."/>
            <person name="Medina H.R."/>
            <person name="Miralles-Duran A."/>
            <person name="Miyazaki A."/>
            <person name="Munoz-Torres E."/>
            <person name="Oguiza J.A."/>
            <person name="Ohm R."/>
            <person name="Olmedo M."/>
            <person name="Orejas M."/>
            <person name="Ortiz-Castellanos L."/>
            <person name="Pisabarro A.G."/>
            <person name="Rodriguez-Romero J."/>
            <person name="Ruiz-Herrera J."/>
            <person name="Ruiz-Vazquez R."/>
            <person name="Sanz C."/>
            <person name="Schackwitz W."/>
            <person name="Schmutz J."/>
            <person name="Shahriari M."/>
            <person name="Shelest E."/>
            <person name="Silva-Franco F."/>
            <person name="Soanes D."/>
            <person name="Syed K."/>
            <person name="Tagua V.G."/>
            <person name="Talbot N.J."/>
            <person name="Thon M."/>
            <person name="De Vries R.P."/>
            <person name="Wiebenga A."/>
            <person name="Yadav J.S."/>
            <person name="Braun E.L."/>
            <person name="Baker S."/>
            <person name="Garre V."/>
            <person name="Horwitz B."/>
            <person name="Torres-Martinez S."/>
            <person name="Idnurm A."/>
            <person name="Herrera-Estrella A."/>
            <person name="Gabaldon T."/>
            <person name="Grigoriev I.V."/>
        </authorList>
    </citation>
    <scope>NUCLEOTIDE SEQUENCE [LARGE SCALE GENOMIC DNA]</scope>
    <source>
        <strain evidence="1 2">CBS 277.49</strain>
    </source>
</reference>
<dbReference type="AlphaFoldDB" id="A0A168LS08"/>
<gene>
    <name evidence="1" type="ORF">MUCCIDRAFT_110767</name>
</gene>
<proteinExistence type="predicted"/>
<comment type="caution">
    <text evidence="1">The sequence shown here is derived from an EMBL/GenBank/DDBJ whole genome shotgun (WGS) entry which is preliminary data.</text>
</comment>
<dbReference type="VEuPathDB" id="FungiDB:MUCCIDRAFT_110767"/>
<name>A0A168LS08_MUCCL</name>